<proteinExistence type="predicted"/>
<evidence type="ECO:0000313" key="1">
    <source>
        <dbReference type="EMBL" id="CAG8503522.1"/>
    </source>
</evidence>
<reference evidence="1" key="1">
    <citation type="submission" date="2021-06" db="EMBL/GenBank/DDBJ databases">
        <authorList>
            <person name="Kallberg Y."/>
            <person name="Tangrot J."/>
            <person name="Rosling A."/>
        </authorList>
    </citation>
    <scope>NUCLEOTIDE SEQUENCE</scope>
    <source>
        <strain evidence="1">IL203A</strain>
    </source>
</reference>
<accession>A0ACA9L2B1</accession>
<feature type="non-terminal residue" evidence="1">
    <location>
        <position position="1"/>
    </location>
</feature>
<gene>
    <name evidence="1" type="ORF">DHETER_LOCUS3118</name>
</gene>
<sequence>SAFLIDLTILLLGVSHIISKNNTHGRTSGKQQNAIAEGFYPDASQLHYTLSSKKYPIPDNYSVKTSWGCVKSCISASMAATNYRKAINKTSRLSGLLLFGLQLQTLRESQNRQYLINSTNLDKCTRQDLIKPAGHCSESAFDKHAKNVVAMIKEKFIQNSVFKYYEKDSILLKLLEYTVNSQNYYLSFGTDNAQKECDILNIVKIMDLNYISRDAYRSLAAIDYHLPHEHLVNIDSLEIVEDDGEDIEEDVEERSNNIDFNKVLNLVGAGGYQLVELSLELSILIAHI</sequence>
<evidence type="ECO:0000313" key="2">
    <source>
        <dbReference type="Proteomes" id="UP000789702"/>
    </source>
</evidence>
<name>A0ACA9L2B1_9GLOM</name>
<protein>
    <submittedName>
        <fullName evidence="1">7975_t:CDS:1</fullName>
    </submittedName>
</protein>
<dbReference type="Proteomes" id="UP000789702">
    <property type="component" value="Unassembled WGS sequence"/>
</dbReference>
<dbReference type="EMBL" id="CAJVPU010002571">
    <property type="protein sequence ID" value="CAG8503522.1"/>
    <property type="molecule type" value="Genomic_DNA"/>
</dbReference>
<comment type="caution">
    <text evidence="1">The sequence shown here is derived from an EMBL/GenBank/DDBJ whole genome shotgun (WGS) entry which is preliminary data.</text>
</comment>
<organism evidence="1 2">
    <name type="scientific">Dentiscutata heterogama</name>
    <dbReference type="NCBI Taxonomy" id="1316150"/>
    <lineage>
        <taxon>Eukaryota</taxon>
        <taxon>Fungi</taxon>
        <taxon>Fungi incertae sedis</taxon>
        <taxon>Mucoromycota</taxon>
        <taxon>Glomeromycotina</taxon>
        <taxon>Glomeromycetes</taxon>
        <taxon>Diversisporales</taxon>
        <taxon>Gigasporaceae</taxon>
        <taxon>Dentiscutata</taxon>
    </lineage>
</organism>
<keyword evidence="2" id="KW-1185">Reference proteome</keyword>